<dbReference type="InterPro" id="IPR036322">
    <property type="entry name" value="WD40_repeat_dom_sf"/>
</dbReference>
<sequence>MQVGLAWPSAGAVLTVCLDGRVLLWEVAADGSLKLAATVDGTQGPINCVACDGPSGTMLHAGGDGTVLLTPPSGLHLKAKVGKGVNHILAHSAAWSGPAQAWVCSLDDCARLVSLETGAFVGSPVEIKQFVVGAAWADAAETQALLATSKGGLVCLCESGIEWTKDNLVPRRPTAVACSGAIGRVAIALERPDGSVGGVQSSQFEVQLFAISGSADSVTFQASLQEHAHEVTALRFSPSGEFLASADAGSKILVWKVSADGAAVAVRDFCNHTARVTCLDWLASGRRLVSGSIDSHVFVWDVDQPKNKVQLSEAHKGGVSSVAACGDKGFASVGQDGFLQIRELE</sequence>
<organism evidence="4">
    <name type="scientific">Zooxanthella nutricula</name>
    <dbReference type="NCBI Taxonomy" id="1333877"/>
    <lineage>
        <taxon>Eukaryota</taxon>
        <taxon>Sar</taxon>
        <taxon>Alveolata</taxon>
        <taxon>Dinophyceae</taxon>
        <taxon>Peridiniales</taxon>
        <taxon>Peridiniales incertae sedis</taxon>
        <taxon>Zooxanthella</taxon>
    </lineage>
</organism>
<dbReference type="PROSITE" id="PS50294">
    <property type="entry name" value="WD_REPEATS_REGION"/>
    <property type="match status" value="2"/>
</dbReference>
<dbReference type="Gene3D" id="2.130.10.10">
    <property type="entry name" value="YVTN repeat-like/Quinoprotein amine dehydrogenase"/>
    <property type="match status" value="2"/>
</dbReference>
<accession>A0A7S2QCF5</accession>
<evidence type="ECO:0000256" key="1">
    <source>
        <dbReference type="ARBA" id="ARBA00022574"/>
    </source>
</evidence>
<dbReference type="PROSITE" id="PS00678">
    <property type="entry name" value="WD_REPEATS_1"/>
    <property type="match status" value="1"/>
</dbReference>
<dbReference type="InterPro" id="IPR019775">
    <property type="entry name" value="WD40_repeat_CS"/>
</dbReference>
<dbReference type="PANTHER" id="PTHR19856:SF0">
    <property type="entry name" value="WD REPEAT-CONTAINING PROTEIN 1"/>
    <property type="match status" value="1"/>
</dbReference>
<dbReference type="EMBL" id="HBGW01088955">
    <property type="protein sequence ID" value="CAD9638576.1"/>
    <property type="molecule type" value="Transcribed_RNA"/>
</dbReference>
<reference evidence="4" key="1">
    <citation type="submission" date="2021-01" db="EMBL/GenBank/DDBJ databases">
        <authorList>
            <person name="Corre E."/>
            <person name="Pelletier E."/>
            <person name="Niang G."/>
            <person name="Scheremetjew M."/>
            <person name="Finn R."/>
            <person name="Kale V."/>
            <person name="Holt S."/>
            <person name="Cochrane G."/>
            <person name="Meng A."/>
            <person name="Brown T."/>
            <person name="Cohen L."/>
        </authorList>
    </citation>
    <scope>NUCLEOTIDE SEQUENCE</scope>
    <source>
        <strain evidence="4">RCC3387</strain>
    </source>
</reference>
<evidence type="ECO:0000313" key="4">
    <source>
        <dbReference type="EMBL" id="CAD9638576.1"/>
    </source>
</evidence>
<proteinExistence type="predicted"/>
<dbReference type="GO" id="GO:0030864">
    <property type="term" value="C:cortical actin cytoskeleton"/>
    <property type="evidence" value="ECO:0007669"/>
    <property type="project" value="TreeGrafter"/>
</dbReference>
<dbReference type="AlphaFoldDB" id="A0A7S2QCF5"/>
<dbReference type="SUPFAM" id="SSF50978">
    <property type="entry name" value="WD40 repeat-like"/>
    <property type="match status" value="1"/>
</dbReference>
<feature type="repeat" description="WD" evidence="3">
    <location>
        <begin position="269"/>
        <end position="310"/>
    </location>
</feature>
<gene>
    <name evidence="4" type="ORF">BRAN1462_LOCUS56398</name>
</gene>
<evidence type="ECO:0000256" key="3">
    <source>
        <dbReference type="PROSITE-ProRule" id="PRU00221"/>
    </source>
</evidence>
<evidence type="ECO:0000256" key="2">
    <source>
        <dbReference type="ARBA" id="ARBA00022737"/>
    </source>
</evidence>
<evidence type="ECO:0008006" key="5">
    <source>
        <dbReference type="Google" id="ProtNLM"/>
    </source>
</evidence>
<feature type="repeat" description="WD" evidence="3">
    <location>
        <begin position="224"/>
        <end position="265"/>
    </location>
</feature>
<dbReference type="GO" id="GO:0051015">
    <property type="term" value="F:actin filament binding"/>
    <property type="evidence" value="ECO:0007669"/>
    <property type="project" value="TreeGrafter"/>
</dbReference>
<dbReference type="PROSITE" id="PS50082">
    <property type="entry name" value="WD_REPEATS_2"/>
    <property type="match status" value="2"/>
</dbReference>
<dbReference type="SMART" id="SM00320">
    <property type="entry name" value="WD40"/>
    <property type="match status" value="4"/>
</dbReference>
<dbReference type="InterPro" id="IPR015943">
    <property type="entry name" value="WD40/YVTN_repeat-like_dom_sf"/>
</dbReference>
<dbReference type="Pfam" id="PF00400">
    <property type="entry name" value="WD40"/>
    <property type="match status" value="3"/>
</dbReference>
<keyword evidence="1 3" id="KW-0853">WD repeat</keyword>
<dbReference type="PANTHER" id="PTHR19856">
    <property type="entry name" value="WD-REPEATCONTAINING PROTEIN WDR1"/>
    <property type="match status" value="1"/>
</dbReference>
<protein>
    <recommendedName>
        <fullName evidence="5">Anaphase-promoting complex subunit 4 WD40 domain-containing protein</fullName>
    </recommendedName>
</protein>
<dbReference type="GO" id="GO:0030042">
    <property type="term" value="P:actin filament depolymerization"/>
    <property type="evidence" value="ECO:0007669"/>
    <property type="project" value="TreeGrafter"/>
</dbReference>
<keyword evidence="2" id="KW-0677">Repeat</keyword>
<dbReference type="InterPro" id="IPR001680">
    <property type="entry name" value="WD40_rpt"/>
</dbReference>
<name>A0A7S2QCF5_9DINO</name>